<dbReference type="AlphaFoldDB" id="A0A942I486"/>
<evidence type="ECO:0000256" key="4">
    <source>
        <dbReference type="ARBA" id="ARBA00022475"/>
    </source>
</evidence>
<feature type="transmembrane region" description="Helical" evidence="9">
    <location>
        <begin position="42"/>
        <end position="60"/>
    </location>
</feature>
<evidence type="ECO:0000313" key="10">
    <source>
        <dbReference type="EMBL" id="MBS3651528.1"/>
    </source>
</evidence>
<dbReference type="Proteomes" id="UP000680348">
    <property type="component" value="Unassembled WGS sequence"/>
</dbReference>
<dbReference type="Pfam" id="PF01594">
    <property type="entry name" value="AI-2E_transport"/>
    <property type="match status" value="1"/>
</dbReference>
<protein>
    <submittedName>
        <fullName evidence="10">AI-2E family transporter YdiK</fullName>
    </submittedName>
</protein>
<dbReference type="PANTHER" id="PTHR21716:SF67">
    <property type="entry name" value="TRANSPORT PROTEIN YDIK-RELATED"/>
    <property type="match status" value="1"/>
</dbReference>
<evidence type="ECO:0000256" key="1">
    <source>
        <dbReference type="ARBA" id="ARBA00004651"/>
    </source>
</evidence>
<feature type="transmembrane region" description="Helical" evidence="9">
    <location>
        <begin position="182"/>
        <end position="210"/>
    </location>
</feature>
<accession>A0A942I486</accession>
<name>A0A942I486_9HYPH</name>
<keyword evidence="6 9" id="KW-1133">Transmembrane helix</keyword>
<feature type="transmembrane region" description="Helical" evidence="9">
    <location>
        <begin position="306"/>
        <end position="327"/>
    </location>
</feature>
<evidence type="ECO:0000256" key="9">
    <source>
        <dbReference type="SAM" id="Phobius"/>
    </source>
</evidence>
<dbReference type="GO" id="GO:0005886">
    <property type="term" value="C:plasma membrane"/>
    <property type="evidence" value="ECO:0007669"/>
    <property type="project" value="UniProtKB-SubCell"/>
</dbReference>
<feature type="transmembrane region" description="Helical" evidence="9">
    <location>
        <begin position="339"/>
        <end position="372"/>
    </location>
</feature>
<comment type="caution">
    <text evidence="10">The sequence shown here is derived from an EMBL/GenBank/DDBJ whole genome shotgun (WGS) entry which is preliminary data.</text>
</comment>
<sequence>MIEKPAKPQIRRAGFADKSSPDKSNAAGLSGSVESHQDLGRITLTVLFIVGLLVGSLWIILPLLPAILWASTLVLATWPLLKEAEHLAGGRRWVAVVLMTAGTLLMLVLPLWLAISVLLSNMDVLGRIAENMLSLRVPAPPDWLASVPIVGQGLADGWRKLASAGLSEFAPKLAPYARTLTLWLGSTVGSLGAVLLQFLLTTIIAAILYAKGEAAGATALLFGRRLAGERGEKAVVLAGQAIRSVALGIVVTAFAQSIIGGIGLWLVGMPLAALLTALMFVLCLIQIGPALVLFPAVVWMYYAGDALWATVLLGFSIVACTIDQVIRPILIRRGADLPILLIVAGVIGGLIAFGILGIFIGPTILAVAYTLLNAWMGEAVTRHSDQ</sequence>
<organism evidence="10 11">
    <name type="scientific">Pseudaminobacter soli</name>
    <name type="common">ex Zhang et al. 2022</name>
    <dbReference type="NCBI Taxonomy" id="2831468"/>
    <lineage>
        <taxon>Bacteria</taxon>
        <taxon>Pseudomonadati</taxon>
        <taxon>Pseudomonadota</taxon>
        <taxon>Alphaproteobacteria</taxon>
        <taxon>Hyphomicrobiales</taxon>
        <taxon>Phyllobacteriaceae</taxon>
        <taxon>Pseudaminobacter</taxon>
    </lineage>
</organism>
<dbReference type="PANTHER" id="PTHR21716">
    <property type="entry name" value="TRANSMEMBRANE PROTEIN"/>
    <property type="match status" value="1"/>
</dbReference>
<keyword evidence="5 9" id="KW-0812">Transmembrane</keyword>
<evidence type="ECO:0000256" key="6">
    <source>
        <dbReference type="ARBA" id="ARBA00022989"/>
    </source>
</evidence>
<evidence type="ECO:0000256" key="5">
    <source>
        <dbReference type="ARBA" id="ARBA00022692"/>
    </source>
</evidence>
<evidence type="ECO:0000256" key="3">
    <source>
        <dbReference type="ARBA" id="ARBA00022448"/>
    </source>
</evidence>
<comment type="similarity">
    <text evidence="2">Belongs to the autoinducer-2 exporter (AI-2E) (TC 2.A.86) family.</text>
</comment>
<evidence type="ECO:0000256" key="7">
    <source>
        <dbReference type="ARBA" id="ARBA00023136"/>
    </source>
</evidence>
<evidence type="ECO:0000313" key="11">
    <source>
        <dbReference type="Proteomes" id="UP000680348"/>
    </source>
</evidence>
<keyword evidence="7 9" id="KW-0472">Membrane</keyword>
<keyword evidence="3" id="KW-0813">Transport</keyword>
<proteinExistence type="inferred from homology"/>
<feature type="transmembrane region" description="Helical" evidence="9">
    <location>
        <begin position="245"/>
        <end position="267"/>
    </location>
</feature>
<evidence type="ECO:0000256" key="2">
    <source>
        <dbReference type="ARBA" id="ARBA00009773"/>
    </source>
</evidence>
<reference evidence="10" key="1">
    <citation type="submission" date="2021-04" db="EMBL/GenBank/DDBJ databases">
        <title>Pseudaminobacter soli sp. nov., isolated from paddy soil contaminated by heavy metals.</title>
        <authorList>
            <person name="Zhang K."/>
        </authorList>
    </citation>
    <scope>NUCLEOTIDE SEQUENCE</scope>
    <source>
        <strain evidence="10">19-2017</strain>
    </source>
</reference>
<dbReference type="RefSeq" id="WP_188257083.1">
    <property type="nucleotide sequence ID" value="NZ_JABVCF010000014.1"/>
</dbReference>
<comment type="subcellular location">
    <subcellularLocation>
        <location evidence="1">Cell membrane</location>
        <topology evidence="1">Multi-pass membrane protein</topology>
    </subcellularLocation>
</comment>
<feature type="transmembrane region" description="Helical" evidence="9">
    <location>
        <begin position="273"/>
        <end position="294"/>
    </location>
</feature>
<dbReference type="InterPro" id="IPR002549">
    <property type="entry name" value="AI-2E-like"/>
</dbReference>
<evidence type="ECO:0000256" key="8">
    <source>
        <dbReference type="SAM" id="MobiDB-lite"/>
    </source>
</evidence>
<dbReference type="EMBL" id="JAGWCR010000014">
    <property type="protein sequence ID" value="MBS3651528.1"/>
    <property type="molecule type" value="Genomic_DNA"/>
</dbReference>
<keyword evidence="11" id="KW-1185">Reference proteome</keyword>
<feature type="transmembrane region" description="Helical" evidence="9">
    <location>
        <begin position="93"/>
        <end position="115"/>
    </location>
</feature>
<keyword evidence="4" id="KW-1003">Cell membrane</keyword>
<feature type="region of interest" description="Disordered" evidence="8">
    <location>
        <begin position="1"/>
        <end position="31"/>
    </location>
</feature>
<gene>
    <name evidence="10" type="primary">ydiK</name>
    <name evidence="10" type="ORF">KEU06_23195</name>
</gene>
<dbReference type="NCBIfam" id="NF008216">
    <property type="entry name" value="PRK10983.1"/>
    <property type="match status" value="1"/>
</dbReference>